<dbReference type="Proteomes" id="UP000299102">
    <property type="component" value="Unassembled WGS sequence"/>
</dbReference>
<evidence type="ECO:0000313" key="2">
    <source>
        <dbReference type="EMBL" id="GBP53794.1"/>
    </source>
</evidence>
<organism evidence="2 3">
    <name type="scientific">Eumeta variegata</name>
    <name type="common">Bagworm moth</name>
    <name type="synonym">Eumeta japonica</name>
    <dbReference type="NCBI Taxonomy" id="151549"/>
    <lineage>
        <taxon>Eukaryota</taxon>
        <taxon>Metazoa</taxon>
        <taxon>Ecdysozoa</taxon>
        <taxon>Arthropoda</taxon>
        <taxon>Hexapoda</taxon>
        <taxon>Insecta</taxon>
        <taxon>Pterygota</taxon>
        <taxon>Neoptera</taxon>
        <taxon>Endopterygota</taxon>
        <taxon>Lepidoptera</taxon>
        <taxon>Glossata</taxon>
        <taxon>Ditrysia</taxon>
        <taxon>Tineoidea</taxon>
        <taxon>Psychidae</taxon>
        <taxon>Oiketicinae</taxon>
        <taxon>Eumeta</taxon>
    </lineage>
</organism>
<gene>
    <name evidence="2" type="ORF">EVAR_84278_1</name>
</gene>
<evidence type="ECO:0000313" key="3">
    <source>
        <dbReference type="Proteomes" id="UP000299102"/>
    </source>
</evidence>
<evidence type="ECO:0000256" key="1">
    <source>
        <dbReference type="SAM" id="MobiDB-lite"/>
    </source>
</evidence>
<dbReference type="AlphaFoldDB" id="A0A4C1WUS4"/>
<proteinExistence type="predicted"/>
<reference evidence="2 3" key="1">
    <citation type="journal article" date="2019" name="Commun. Biol.">
        <title>The bagworm genome reveals a unique fibroin gene that provides high tensile strength.</title>
        <authorList>
            <person name="Kono N."/>
            <person name="Nakamura H."/>
            <person name="Ohtoshi R."/>
            <person name="Tomita M."/>
            <person name="Numata K."/>
            <person name="Arakawa K."/>
        </authorList>
    </citation>
    <scope>NUCLEOTIDE SEQUENCE [LARGE SCALE GENOMIC DNA]</scope>
</reference>
<keyword evidence="3" id="KW-1185">Reference proteome</keyword>
<comment type="caution">
    <text evidence="2">The sequence shown here is derived from an EMBL/GenBank/DDBJ whole genome shotgun (WGS) entry which is preliminary data.</text>
</comment>
<feature type="region of interest" description="Disordered" evidence="1">
    <location>
        <begin position="58"/>
        <end position="86"/>
    </location>
</feature>
<dbReference type="EMBL" id="BGZK01000633">
    <property type="protein sequence ID" value="GBP53794.1"/>
    <property type="molecule type" value="Genomic_DNA"/>
</dbReference>
<name>A0A4C1WUS4_EUMVA</name>
<protein>
    <submittedName>
        <fullName evidence="2">Uncharacterized protein</fullName>
    </submittedName>
</protein>
<accession>A0A4C1WUS4</accession>
<sequence>MSGERAARLFIRIQQPCACGESGSAFGTPAPPPRAGTAAPLACRPSAAWSFVFFQKRGAGPSGRRAHPRTAERLSEPPNDSDTSVGDWFLNHGIAYGGDATGGVVTCHTE</sequence>